<dbReference type="Proteomes" id="UP000789759">
    <property type="component" value="Unassembled WGS sequence"/>
</dbReference>
<dbReference type="EMBL" id="CAJVQA010004000">
    <property type="protein sequence ID" value="CAG8588995.1"/>
    <property type="molecule type" value="Genomic_DNA"/>
</dbReference>
<sequence>MPKILRKIGILKPKIVYLNAEKNYTIGDTESEKFNFEAETAKIDVILAEI</sequence>
<reference evidence="1" key="1">
    <citation type="submission" date="2021-06" db="EMBL/GenBank/DDBJ databases">
        <authorList>
            <person name="Kallberg Y."/>
            <person name="Tangrot J."/>
            <person name="Rosling A."/>
        </authorList>
    </citation>
    <scope>NUCLEOTIDE SEQUENCE</scope>
    <source>
        <strain evidence="1">FL966</strain>
    </source>
</reference>
<dbReference type="AlphaFoldDB" id="A0A9N9C4T8"/>
<comment type="caution">
    <text evidence="1">The sequence shown here is derived from an EMBL/GenBank/DDBJ whole genome shotgun (WGS) entry which is preliminary data.</text>
</comment>
<name>A0A9N9C4T8_9GLOM</name>
<gene>
    <name evidence="1" type="ORF">CPELLU_LOCUS6443</name>
</gene>
<protein>
    <submittedName>
        <fullName evidence="1">13893_t:CDS:1</fullName>
    </submittedName>
</protein>
<evidence type="ECO:0000313" key="1">
    <source>
        <dbReference type="EMBL" id="CAG8588995.1"/>
    </source>
</evidence>
<proteinExistence type="predicted"/>
<organism evidence="1 2">
    <name type="scientific">Cetraspora pellucida</name>
    <dbReference type="NCBI Taxonomy" id="1433469"/>
    <lineage>
        <taxon>Eukaryota</taxon>
        <taxon>Fungi</taxon>
        <taxon>Fungi incertae sedis</taxon>
        <taxon>Mucoromycota</taxon>
        <taxon>Glomeromycotina</taxon>
        <taxon>Glomeromycetes</taxon>
        <taxon>Diversisporales</taxon>
        <taxon>Gigasporaceae</taxon>
        <taxon>Cetraspora</taxon>
    </lineage>
</organism>
<evidence type="ECO:0000313" key="2">
    <source>
        <dbReference type="Proteomes" id="UP000789759"/>
    </source>
</evidence>
<keyword evidence="2" id="KW-1185">Reference proteome</keyword>
<accession>A0A9N9C4T8</accession>